<keyword evidence="3" id="KW-1185">Reference proteome</keyword>
<accession>A0A484G1Y0</accession>
<feature type="region of interest" description="Disordered" evidence="1">
    <location>
        <begin position="60"/>
        <end position="85"/>
    </location>
</feature>
<feature type="compositionally biased region" description="Polar residues" evidence="1">
    <location>
        <begin position="60"/>
        <end position="69"/>
    </location>
</feature>
<evidence type="ECO:0000313" key="3">
    <source>
        <dbReference type="Proteomes" id="UP000014480"/>
    </source>
</evidence>
<name>A0A484G1Y0_COLOR</name>
<reference evidence="3" key="2">
    <citation type="journal article" date="2019" name="Mol. Plant Microbe Interact.">
        <title>Genome sequence resources for four phytopathogenic fungi from the Colletotrichum orbiculare species complex.</title>
        <authorList>
            <person name="Gan P."/>
            <person name="Tsushima A."/>
            <person name="Narusaka M."/>
            <person name="Narusaka Y."/>
            <person name="Takano Y."/>
            <person name="Kubo Y."/>
            <person name="Shirasu K."/>
        </authorList>
    </citation>
    <scope>GENOME REANNOTATION</scope>
    <source>
        <strain evidence="3">104-T / ATCC 96160 / CBS 514.97 / LARS 414 / MAFF 240422</strain>
    </source>
</reference>
<dbReference type="EMBL" id="AMCV02000004">
    <property type="protein sequence ID" value="TDZ24669.1"/>
    <property type="molecule type" value="Genomic_DNA"/>
</dbReference>
<evidence type="ECO:0000313" key="2">
    <source>
        <dbReference type="EMBL" id="TDZ24669.1"/>
    </source>
</evidence>
<dbReference type="Proteomes" id="UP000014480">
    <property type="component" value="Unassembled WGS sequence"/>
</dbReference>
<proteinExistence type="predicted"/>
<evidence type="ECO:0000256" key="1">
    <source>
        <dbReference type="SAM" id="MobiDB-lite"/>
    </source>
</evidence>
<comment type="caution">
    <text evidence="2">The sequence shown here is derived from an EMBL/GenBank/DDBJ whole genome shotgun (WGS) entry which is preliminary data.</text>
</comment>
<gene>
    <name evidence="2" type="ORF">Cob_v002499</name>
</gene>
<organism evidence="2 3">
    <name type="scientific">Colletotrichum orbiculare (strain 104-T / ATCC 96160 / CBS 514.97 / LARS 414 / MAFF 240422)</name>
    <name type="common">Cucumber anthracnose fungus</name>
    <name type="synonym">Colletotrichum lagenarium</name>
    <dbReference type="NCBI Taxonomy" id="1213857"/>
    <lineage>
        <taxon>Eukaryota</taxon>
        <taxon>Fungi</taxon>
        <taxon>Dikarya</taxon>
        <taxon>Ascomycota</taxon>
        <taxon>Pezizomycotina</taxon>
        <taxon>Sordariomycetes</taxon>
        <taxon>Hypocreomycetidae</taxon>
        <taxon>Glomerellales</taxon>
        <taxon>Glomerellaceae</taxon>
        <taxon>Colletotrichum</taxon>
        <taxon>Colletotrichum orbiculare species complex</taxon>
    </lineage>
</organism>
<dbReference type="AlphaFoldDB" id="A0A484G1Y0"/>
<sequence>MDLFAYISRDLVAQDNLACWRLGWTCSRRRLNSSGKTPHPEIPGIEHQHMVFKQRKTTQVWGPGATNTPPRRWNGAHTREHDDRFPPEYSTQPVLRCSYAWCSCGLYNRESIAPTSDTMVPCLAGSWHQTAKLGHDDVDALYPNLGMIPL</sequence>
<protein>
    <submittedName>
        <fullName evidence="2">Uncharacterized protein</fullName>
    </submittedName>
</protein>
<reference evidence="3" key="1">
    <citation type="journal article" date="2013" name="New Phytol.">
        <title>Comparative genomic and transcriptomic analyses reveal the hemibiotrophic stage shift of Colletotrichum fungi.</title>
        <authorList>
            <person name="Gan P."/>
            <person name="Ikeda K."/>
            <person name="Irieda H."/>
            <person name="Narusaka M."/>
            <person name="O'Connell R.J."/>
            <person name="Narusaka Y."/>
            <person name="Takano Y."/>
            <person name="Kubo Y."/>
            <person name="Shirasu K."/>
        </authorList>
    </citation>
    <scope>NUCLEOTIDE SEQUENCE [LARGE SCALE GENOMIC DNA]</scope>
    <source>
        <strain evidence="3">104-T / ATCC 96160 / CBS 514.97 / LARS 414 / MAFF 240422</strain>
    </source>
</reference>